<protein>
    <submittedName>
        <fullName evidence="12">Melatonin receptor type 1A</fullName>
    </submittedName>
</protein>
<keyword evidence="3 9" id="KW-0812">Transmembrane</keyword>
<evidence type="ECO:0000256" key="8">
    <source>
        <dbReference type="ARBA" id="ARBA00023224"/>
    </source>
</evidence>
<dbReference type="EMBL" id="JAOPHQ010000881">
    <property type="protein sequence ID" value="KAK0152887.1"/>
    <property type="molecule type" value="Genomic_DNA"/>
</dbReference>
<feature type="domain" description="G-protein coupled receptors family 1 profile" evidence="11">
    <location>
        <begin position="23"/>
        <end position="187"/>
    </location>
</feature>
<feature type="transmembrane region" description="Helical" evidence="10">
    <location>
        <begin position="123"/>
        <end position="150"/>
    </location>
</feature>
<dbReference type="AlphaFoldDB" id="A0AA47PB28"/>
<dbReference type="PROSITE" id="PS50262">
    <property type="entry name" value="G_PROTEIN_RECEP_F1_2"/>
    <property type="match status" value="1"/>
</dbReference>
<keyword evidence="7 9" id="KW-0675">Receptor</keyword>
<evidence type="ECO:0000256" key="1">
    <source>
        <dbReference type="ARBA" id="ARBA00004651"/>
    </source>
</evidence>
<dbReference type="Pfam" id="PF00001">
    <property type="entry name" value="7tm_1"/>
    <property type="match status" value="1"/>
</dbReference>
<dbReference type="InterPro" id="IPR000276">
    <property type="entry name" value="GPCR_Rhodpsn"/>
</dbReference>
<evidence type="ECO:0000256" key="2">
    <source>
        <dbReference type="ARBA" id="ARBA00022475"/>
    </source>
</evidence>
<dbReference type="PANTHER" id="PTHR22752:SF14">
    <property type="entry name" value="G-PROTEIN COUPLED RECEPTORS FAMILY 1 PROFILE DOMAIN-CONTAINING PROTEIN"/>
    <property type="match status" value="1"/>
</dbReference>
<dbReference type="SUPFAM" id="SSF81321">
    <property type="entry name" value="Family A G protein-coupled receptor-like"/>
    <property type="match status" value="1"/>
</dbReference>
<evidence type="ECO:0000256" key="4">
    <source>
        <dbReference type="ARBA" id="ARBA00022989"/>
    </source>
</evidence>
<evidence type="ECO:0000256" key="3">
    <source>
        <dbReference type="ARBA" id="ARBA00022692"/>
    </source>
</evidence>
<dbReference type="PROSITE" id="PS00237">
    <property type="entry name" value="G_PROTEIN_RECEP_F1_1"/>
    <property type="match status" value="1"/>
</dbReference>
<evidence type="ECO:0000313" key="13">
    <source>
        <dbReference type="Proteomes" id="UP001174136"/>
    </source>
</evidence>
<name>A0AA47PB28_MERPO</name>
<keyword evidence="6 10" id="KW-0472">Membrane</keyword>
<keyword evidence="13" id="KW-1185">Reference proteome</keyword>
<sequence>MEVWVRSVFVALMVINSAASVAGNLLVLLLLLLNKELQTESAALSLSLSLCDLGLGLTVLPLAAHSSLGDSTPSQAALCQARGFLFLLLQTASLNSLAWLTLHRFSQICLPLRYSRWWTGGRTLGALLLLWTFCLLNAALPLLGVGRYAYSPTMFLCSPSTDPASRGFSLYVLLLGVLLPLGSVCVLQGCMAATARRQARRGTFTCNHDHCFYVPASGYTRTAGLLLATSGQSIPPAYWVCVGVLAAIHISGSVPGCEWTGCPRGGELSVSLAAALLPPPQPLELLYEPDALQGSSEQRCCSGVSPIWKNVSESTTELRPLSRPGQSQYSNHHSTFTATNITTTTTNPALLDRCSTFVAFFMYLALSFSMSCQERMGVLSSSPTTMPGPWVAGPPMKVMIRAPVLGKVHCRGGRVTGSRPH</sequence>
<evidence type="ECO:0000256" key="7">
    <source>
        <dbReference type="ARBA" id="ARBA00023170"/>
    </source>
</evidence>
<accession>A0AA47PB28</accession>
<gene>
    <name evidence="12" type="primary">MTNR1A</name>
    <name evidence="12" type="ORF">N1851_005451</name>
</gene>
<keyword evidence="8 9" id="KW-0807">Transducer</keyword>
<evidence type="ECO:0000259" key="11">
    <source>
        <dbReference type="PROSITE" id="PS50262"/>
    </source>
</evidence>
<keyword evidence="5 9" id="KW-0297">G-protein coupled receptor</keyword>
<dbReference type="CDD" id="cd00637">
    <property type="entry name" value="7tm_classA_rhodopsin-like"/>
    <property type="match status" value="1"/>
</dbReference>
<dbReference type="GO" id="GO:0004930">
    <property type="term" value="F:G protein-coupled receptor activity"/>
    <property type="evidence" value="ECO:0007669"/>
    <property type="project" value="UniProtKB-KW"/>
</dbReference>
<evidence type="ECO:0000256" key="5">
    <source>
        <dbReference type="ARBA" id="ARBA00023040"/>
    </source>
</evidence>
<dbReference type="GO" id="GO:0005886">
    <property type="term" value="C:plasma membrane"/>
    <property type="evidence" value="ECO:0007669"/>
    <property type="project" value="UniProtKB-SubCell"/>
</dbReference>
<dbReference type="Gene3D" id="1.20.1070.10">
    <property type="entry name" value="Rhodopsin 7-helix transmembrane proteins"/>
    <property type="match status" value="1"/>
</dbReference>
<feature type="transmembrane region" description="Helical" evidence="10">
    <location>
        <begin position="44"/>
        <end position="64"/>
    </location>
</feature>
<dbReference type="InterPro" id="IPR017452">
    <property type="entry name" value="GPCR_Rhodpsn_7TM"/>
</dbReference>
<evidence type="ECO:0000256" key="10">
    <source>
        <dbReference type="SAM" id="Phobius"/>
    </source>
</evidence>
<organism evidence="12 13">
    <name type="scientific">Merluccius polli</name>
    <name type="common">Benguela hake</name>
    <name type="synonym">Merluccius cadenati</name>
    <dbReference type="NCBI Taxonomy" id="89951"/>
    <lineage>
        <taxon>Eukaryota</taxon>
        <taxon>Metazoa</taxon>
        <taxon>Chordata</taxon>
        <taxon>Craniata</taxon>
        <taxon>Vertebrata</taxon>
        <taxon>Euteleostomi</taxon>
        <taxon>Actinopterygii</taxon>
        <taxon>Neopterygii</taxon>
        <taxon>Teleostei</taxon>
        <taxon>Neoteleostei</taxon>
        <taxon>Acanthomorphata</taxon>
        <taxon>Zeiogadaria</taxon>
        <taxon>Gadariae</taxon>
        <taxon>Gadiformes</taxon>
        <taxon>Gadoidei</taxon>
        <taxon>Merlucciidae</taxon>
        <taxon>Merluccius</taxon>
    </lineage>
</organism>
<feature type="transmembrane region" description="Helical" evidence="10">
    <location>
        <begin position="84"/>
        <end position="102"/>
    </location>
</feature>
<comment type="caution">
    <text evidence="12">The sequence shown here is derived from an EMBL/GenBank/DDBJ whole genome shotgun (WGS) entry which is preliminary data.</text>
</comment>
<comment type="similarity">
    <text evidence="9">Belongs to the G-protein coupled receptor 1 family.</text>
</comment>
<keyword evidence="4 10" id="KW-1133">Transmembrane helix</keyword>
<proteinExistence type="inferred from homology"/>
<comment type="subcellular location">
    <subcellularLocation>
        <location evidence="1">Cell membrane</location>
        <topology evidence="1">Multi-pass membrane protein</topology>
    </subcellularLocation>
</comment>
<feature type="transmembrane region" description="Helical" evidence="10">
    <location>
        <begin position="6"/>
        <end position="32"/>
    </location>
</feature>
<feature type="transmembrane region" description="Helical" evidence="10">
    <location>
        <begin position="170"/>
        <end position="191"/>
    </location>
</feature>
<evidence type="ECO:0000256" key="6">
    <source>
        <dbReference type="ARBA" id="ARBA00023136"/>
    </source>
</evidence>
<evidence type="ECO:0000313" key="12">
    <source>
        <dbReference type="EMBL" id="KAK0152887.1"/>
    </source>
</evidence>
<reference evidence="12" key="1">
    <citation type="journal article" date="2023" name="Front. Mar. Sci.">
        <title>A new Merluccius polli reference genome to investigate the effects of global change in West African waters.</title>
        <authorList>
            <person name="Mateo J.L."/>
            <person name="Blanco-Fernandez C."/>
            <person name="Garcia-Vazquez E."/>
            <person name="Machado-Schiaffino G."/>
        </authorList>
    </citation>
    <scope>NUCLEOTIDE SEQUENCE</scope>
    <source>
        <strain evidence="12">C29</strain>
        <tissue evidence="12">Fin</tissue>
    </source>
</reference>
<keyword evidence="2" id="KW-1003">Cell membrane</keyword>
<evidence type="ECO:0000256" key="9">
    <source>
        <dbReference type="RuleBase" id="RU000688"/>
    </source>
</evidence>
<dbReference type="PANTHER" id="PTHR22752">
    <property type="entry name" value="G PROTEIN-COUPLED RECEPTOR"/>
    <property type="match status" value="1"/>
</dbReference>
<dbReference type="PRINTS" id="PR00237">
    <property type="entry name" value="GPCRRHODOPSN"/>
</dbReference>
<dbReference type="Proteomes" id="UP001174136">
    <property type="component" value="Unassembled WGS sequence"/>
</dbReference>